<protein>
    <submittedName>
        <fullName evidence="1">Uncharacterized protein</fullName>
    </submittedName>
</protein>
<accession>A0ABV2BVG1</accession>
<sequence>MRVISTASQKMILETMCSSVQGDDENPPTKDELLTNHAALLKSYLLKASNECIDVLSQQVFML</sequence>
<dbReference type="EMBL" id="JBEVCJ010000014">
    <property type="protein sequence ID" value="MET1255924.1"/>
    <property type="molecule type" value="Genomic_DNA"/>
</dbReference>
<proteinExistence type="predicted"/>
<reference evidence="1 2" key="1">
    <citation type="submission" date="2024-06" db="EMBL/GenBank/DDBJ databases">
        <authorList>
            <person name="Li F."/>
        </authorList>
    </citation>
    <scope>NUCLEOTIDE SEQUENCE [LARGE SCALE GENOMIC DNA]</scope>
    <source>
        <strain evidence="1 2">GXAS 311</strain>
    </source>
</reference>
<gene>
    <name evidence="1" type="ORF">ABVT43_12360</name>
</gene>
<name>A0ABV2BVG1_9GAMM</name>
<evidence type="ECO:0000313" key="2">
    <source>
        <dbReference type="Proteomes" id="UP001548189"/>
    </source>
</evidence>
<dbReference type="RefSeq" id="WP_353896509.1">
    <property type="nucleotide sequence ID" value="NZ_JBEVCJ010000014.1"/>
</dbReference>
<comment type="caution">
    <text evidence="1">The sequence shown here is derived from an EMBL/GenBank/DDBJ whole genome shotgun (WGS) entry which is preliminary data.</text>
</comment>
<evidence type="ECO:0000313" key="1">
    <source>
        <dbReference type="EMBL" id="MET1255924.1"/>
    </source>
</evidence>
<dbReference type="Proteomes" id="UP001548189">
    <property type="component" value="Unassembled WGS sequence"/>
</dbReference>
<keyword evidence="2" id="KW-1185">Reference proteome</keyword>
<organism evidence="1 2">
    <name type="scientific">Aliikangiella maris</name>
    <dbReference type="NCBI Taxonomy" id="3162458"/>
    <lineage>
        <taxon>Bacteria</taxon>
        <taxon>Pseudomonadati</taxon>
        <taxon>Pseudomonadota</taxon>
        <taxon>Gammaproteobacteria</taxon>
        <taxon>Oceanospirillales</taxon>
        <taxon>Pleioneaceae</taxon>
        <taxon>Aliikangiella</taxon>
    </lineage>
</organism>